<proteinExistence type="inferred from homology"/>
<dbReference type="InterPro" id="IPR010280">
    <property type="entry name" value="U5_MeTrfase_fam"/>
</dbReference>
<dbReference type="STRING" id="46914.JP75_15470"/>
<organism evidence="8 9">
    <name type="scientific">Devosia riboflavina</name>
    <dbReference type="NCBI Taxonomy" id="46914"/>
    <lineage>
        <taxon>Bacteria</taxon>
        <taxon>Pseudomonadati</taxon>
        <taxon>Pseudomonadota</taxon>
        <taxon>Alphaproteobacteria</taxon>
        <taxon>Hyphomicrobiales</taxon>
        <taxon>Devosiaceae</taxon>
        <taxon>Devosia</taxon>
    </lineage>
</organism>
<keyword evidence="3 6" id="KW-0808">Transferase</keyword>
<name>A0A087M0E2_9HYPH</name>
<dbReference type="SUPFAM" id="SSF50249">
    <property type="entry name" value="Nucleic acid-binding proteins"/>
    <property type="match status" value="1"/>
</dbReference>
<dbReference type="CDD" id="cd02440">
    <property type="entry name" value="AdoMet_MTases"/>
    <property type="match status" value="1"/>
</dbReference>
<dbReference type="Gene3D" id="2.40.50.140">
    <property type="entry name" value="Nucleic acid-binding proteins"/>
    <property type="match status" value="1"/>
</dbReference>
<evidence type="ECO:0000256" key="3">
    <source>
        <dbReference type="ARBA" id="ARBA00022679"/>
    </source>
</evidence>
<evidence type="ECO:0000313" key="8">
    <source>
        <dbReference type="EMBL" id="KFL30345.1"/>
    </source>
</evidence>
<dbReference type="InterPro" id="IPR029063">
    <property type="entry name" value="SAM-dependent_MTases_sf"/>
</dbReference>
<keyword evidence="2 6" id="KW-0489">Methyltransferase</keyword>
<dbReference type="RefSeq" id="WP_035084430.1">
    <property type="nucleotide sequence ID" value="NZ_JQGC01000014.1"/>
</dbReference>
<dbReference type="PANTHER" id="PTHR11061">
    <property type="entry name" value="RNA M5U METHYLTRANSFERASE"/>
    <property type="match status" value="1"/>
</dbReference>
<sequence length="400" mass="42942">MTLNIKIEYLGHKGEGVAHIDGERIFVPFALPGEDISLTREGERGTLVDVLTPSADRQAPFCPHYGACGGCQLQHMAPEAYRAFKIGLVETPLMQAGIDAKVQKFVDAGGAGRRRATLHARKDAAGYMRLRSHDLLDLDACPILVPALKPAPDIARAIGAMIGPSDVSFTATNTGLDVSVRSAVKGLKGDRLIALGNRFHLARLAFNGEMLFLSQMPRITMGRGDVELPVSSFLQATSEAEQVLADYVTSAVGKAKSVADLFCGVGPFALRLAEKSTVFAADSDKPAVAALDKAVRYARGLKAVTAKTRDLFREPLTRFELNYDAVVLDPPRAGAEAQVKEIAASKLKHVVMIACDAKSFARDAAILVKAGFVLSDLVAVDQFTWSTHIEIAATFRRQVA</sequence>
<evidence type="ECO:0000256" key="1">
    <source>
        <dbReference type="ARBA" id="ARBA00022485"/>
    </source>
</evidence>
<evidence type="ECO:0000256" key="2">
    <source>
        <dbReference type="ARBA" id="ARBA00022603"/>
    </source>
</evidence>
<keyword evidence="9" id="KW-1185">Reference proteome</keyword>
<dbReference type="GO" id="GO:0070041">
    <property type="term" value="F:rRNA (uridine-C5-)-methyltransferase activity"/>
    <property type="evidence" value="ECO:0007669"/>
    <property type="project" value="TreeGrafter"/>
</dbReference>
<comment type="caution">
    <text evidence="8">The sequence shown here is derived from an EMBL/GenBank/DDBJ whole genome shotgun (WGS) entry which is preliminary data.</text>
</comment>
<dbReference type="Gene3D" id="3.40.50.150">
    <property type="entry name" value="Vaccinia Virus protein VP39"/>
    <property type="match status" value="1"/>
</dbReference>
<feature type="binding site" evidence="6">
    <location>
        <position position="235"/>
    </location>
    <ligand>
        <name>S-adenosyl-L-methionine</name>
        <dbReference type="ChEBI" id="CHEBI:59789"/>
    </ligand>
</feature>
<dbReference type="PANTHER" id="PTHR11061:SF49">
    <property type="entry name" value="23S RRNA (URACIL(1939)-C(5))-METHYLTRANSFERASE RLMD"/>
    <property type="match status" value="1"/>
</dbReference>
<keyword evidence="4 6" id="KW-0949">S-adenosyl-L-methionine</keyword>
<dbReference type="GO" id="GO:0051539">
    <property type="term" value="F:4 iron, 4 sulfur cluster binding"/>
    <property type="evidence" value="ECO:0007669"/>
    <property type="project" value="UniProtKB-KW"/>
</dbReference>
<dbReference type="InterPro" id="IPR012340">
    <property type="entry name" value="NA-bd_OB-fold"/>
</dbReference>
<keyword evidence="5" id="KW-0411">Iron-sulfur</keyword>
<evidence type="ECO:0000259" key="7">
    <source>
        <dbReference type="Pfam" id="PF01938"/>
    </source>
</evidence>
<dbReference type="Gene3D" id="2.40.50.1070">
    <property type="match status" value="1"/>
</dbReference>
<dbReference type="PROSITE" id="PS51687">
    <property type="entry name" value="SAM_MT_RNA_M5U"/>
    <property type="match status" value="1"/>
</dbReference>
<comment type="similarity">
    <text evidence="6">Belongs to the class I-like SAM-binding methyltransferase superfamily. RNA M5U methyltransferase family.</text>
</comment>
<feature type="binding site" evidence="6">
    <location>
        <position position="262"/>
    </location>
    <ligand>
        <name>S-adenosyl-L-methionine</name>
        <dbReference type="ChEBI" id="CHEBI:59789"/>
    </ligand>
</feature>
<reference evidence="8 9" key="1">
    <citation type="submission" date="2014-08" db="EMBL/GenBank/DDBJ databases">
        <authorList>
            <person name="Hassan Y.I."/>
            <person name="Lepp D."/>
            <person name="Zhou T."/>
        </authorList>
    </citation>
    <scope>NUCLEOTIDE SEQUENCE [LARGE SCALE GENOMIC DNA]</scope>
    <source>
        <strain evidence="8 9">IFO13584</strain>
    </source>
</reference>
<feature type="active site" description="Nucleophile" evidence="6">
    <location>
        <position position="355"/>
    </location>
</feature>
<evidence type="ECO:0000313" key="9">
    <source>
        <dbReference type="Proteomes" id="UP000028981"/>
    </source>
</evidence>
<dbReference type="Pfam" id="PF05958">
    <property type="entry name" value="tRNA_U5-meth_tr"/>
    <property type="match status" value="1"/>
</dbReference>
<evidence type="ECO:0000256" key="4">
    <source>
        <dbReference type="ARBA" id="ARBA00022691"/>
    </source>
</evidence>
<dbReference type="InterPro" id="IPR002792">
    <property type="entry name" value="TRAM_dom"/>
</dbReference>
<evidence type="ECO:0000256" key="6">
    <source>
        <dbReference type="PROSITE-ProRule" id="PRU01024"/>
    </source>
</evidence>
<dbReference type="GO" id="GO:0070475">
    <property type="term" value="P:rRNA base methylation"/>
    <property type="evidence" value="ECO:0007669"/>
    <property type="project" value="TreeGrafter"/>
</dbReference>
<protein>
    <recommendedName>
        <fullName evidence="7">TRAM domain-containing protein</fullName>
    </recommendedName>
</protein>
<feature type="domain" description="TRAM" evidence="7">
    <location>
        <begin position="2"/>
        <end position="34"/>
    </location>
</feature>
<keyword evidence="1" id="KW-0408">Iron</keyword>
<gene>
    <name evidence="8" type="ORF">JP75_15470</name>
</gene>
<keyword evidence="1" id="KW-0004">4Fe-4S</keyword>
<dbReference type="SUPFAM" id="SSF53335">
    <property type="entry name" value="S-adenosyl-L-methionine-dependent methyltransferases"/>
    <property type="match status" value="1"/>
</dbReference>
<dbReference type="EMBL" id="JQGC01000014">
    <property type="protein sequence ID" value="KFL30345.1"/>
    <property type="molecule type" value="Genomic_DNA"/>
</dbReference>
<dbReference type="Pfam" id="PF01938">
    <property type="entry name" value="TRAM"/>
    <property type="match status" value="1"/>
</dbReference>
<dbReference type="Proteomes" id="UP000028981">
    <property type="component" value="Unassembled WGS sequence"/>
</dbReference>
<feature type="binding site" evidence="6">
    <location>
        <position position="282"/>
    </location>
    <ligand>
        <name>S-adenosyl-L-methionine</name>
        <dbReference type="ChEBI" id="CHEBI:59789"/>
    </ligand>
</feature>
<accession>A0A087M0E2</accession>
<dbReference type="AlphaFoldDB" id="A0A087M0E2"/>
<evidence type="ECO:0000256" key="5">
    <source>
        <dbReference type="ARBA" id="ARBA00023014"/>
    </source>
</evidence>
<dbReference type="OrthoDB" id="9804590at2"/>
<feature type="binding site" evidence="6">
    <location>
        <position position="329"/>
    </location>
    <ligand>
        <name>S-adenosyl-L-methionine</name>
        <dbReference type="ChEBI" id="CHEBI:59789"/>
    </ligand>
</feature>
<keyword evidence="1" id="KW-0479">Metal-binding</keyword>